<dbReference type="KEGG" id="amob:HG15A2_09230"/>
<evidence type="ECO:0000313" key="2">
    <source>
        <dbReference type="EMBL" id="QDS97659.1"/>
    </source>
</evidence>
<dbReference type="AlphaFoldDB" id="A0A517MS00"/>
<reference evidence="2 3" key="1">
    <citation type="submission" date="2019-02" db="EMBL/GenBank/DDBJ databases">
        <title>Deep-cultivation of Planctomycetes and their phenomic and genomic characterization uncovers novel biology.</title>
        <authorList>
            <person name="Wiegand S."/>
            <person name="Jogler M."/>
            <person name="Boedeker C."/>
            <person name="Pinto D."/>
            <person name="Vollmers J."/>
            <person name="Rivas-Marin E."/>
            <person name="Kohn T."/>
            <person name="Peeters S.H."/>
            <person name="Heuer A."/>
            <person name="Rast P."/>
            <person name="Oberbeckmann S."/>
            <person name="Bunk B."/>
            <person name="Jeske O."/>
            <person name="Meyerdierks A."/>
            <person name="Storesund J.E."/>
            <person name="Kallscheuer N."/>
            <person name="Luecker S."/>
            <person name="Lage O.M."/>
            <person name="Pohl T."/>
            <person name="Merkel B.J."/>
            <person name="Hornburger P."/>
            <person name="Mueller R.-W."/>
            <person name="Bruemmer F."/>
            <person name="Labrenz M."/>
            <person name="Spormann A.M."/>
            <person name="Op den Camp H."/>
            <person name="Overmann J."/>
            <person name="Amann R."/>
            <person name="Jetten M.S.M."/>
            <person name="Mascher T."/>
            <person name="Medema M.H."/>
            <person name="Devos D.P."/>
            <person name="Kaster A.-K."/>
            <person name="Ovreas L."/>
            <person name="Rohde M."/>
            <person name="Galperin M.Y."/>
            <person name="Jogler C."/>
        </authorList>
    </citation>
    <scope>NUCLEOTIDE SEQUENCE [LARGE SCALE GENOMIC DNA]</scope>
    <source>
        <strain evidence="2 3">HG15A2</strain>
    </source>
</reference>
<evidence type="ECO:0000256" key="1">
    <source>
        <dbReference type="SAM" id="MobiDB-lite"/>
    </source>
</evidence>
<organism evidence="2 3">
    <name type="scientific">Adhaeretor mobilis</name>
    <dbReference type="NCBI Taxonomy" id="1930276"/>
    <lineage>
        <taxon>Bacteria</taxon>
        <taxon>Pseudomonadati</taxon>
        <taxon>Planctomycetota</taxon>
        <taxon>Planctomycetia</taxon>
        <taxon>Pirellulales</taxon>
        <taxon>Lacipirellulaceae</taxon>
        <taxon>Adhaeretor</taxon>
    </lineage>
</organism>
<sequence length="123" mass="13383">MPTSKDYFIGSCSRVQQRFLATRSGANETDRWPGEVRGEGMRRKTQVAMEGFEPPDTRIMIPLVDPINPGESDGFQNCAAPGAARILADGPHDPDLESVIRVWADLPDAIRAGITAMVRASEA</sequence>
<proteinExistence type="predicted"/>
<dbReference type="EMBL" id="CP036263">
    <property type="protein sequence ID" value="QDS97659.1"/>
    <property type="molecule type" value="Genomic_DNA"/>
</dbReference>
<feature type="region of interest" description="Disordered" evidence="1">
    <location>
        <begin position="22"/>
        <end position="41"/>
    </location>
</feature>
<gene>
    <name evidence="2" type="ORF">HG15A2_09230</name>
</gene>
<evidence type="ECO:0000313" key="3">
    <source>
        <dbReference type="Proteomes" id="UP000319852"/>
    </source>
</evidence>
<name>A0A517MS00_9BACT</name>
<keyword evidence="3" id="KW-1185">Reference proteome</keyword>
<protein>
    <submittedName>
        <fullName evidence="2">Uncharacterized protein</fullName>
    </submittedName>
</protein>
<dbReference type="Proteomes" id="UP000319852">
    <property type="component" value="Chromosome"/>
</dbReference>
<accession>A0A517MS00</accession>
<feature type="compositionally biased region" description="Basic and acidic residues" evidence="1">
    <location>
        <begin position="28"/>
        <end position="41"/>
    </location>
</feature>